<dbReference type="KEGG" id="amob:HG15A2_13490"/>
<dbReference type="PANTHER" id="PTHR42693">
    <property type="entry name" value="ARYLSULFATASE FAMILY MEMBER"/>
    <property type="match status" value="1"/>
</dbReference>
<name>A0A517MTG4_9BACT</name>
<evidence type="ECO:0000256" key="2">
    <source>
        <dbReference type="ARBA" id="ARBA00022801"/>
    </source>
</evidence>
<accession>A0A517MTG4</accession>
<feature type="domain" description="Sulfatase N-terminal" evidence="4">
    <location>
        <begin position="45"/>
        <end position="386"/>
    </location>
</feature>
<dbReference type="InterPro" id="IPR050738">
    <property type="entry name" value="Sulfatase"/>
</dbReference>
<dbReference type="SUPFAM" id="SSF53649">
    <property type="entry name" value="Alkaline phosphatase-like"/>
    <property type="match status" value="1"/>
</dbReference>
<organism evidence="5 6">
    <name type="scientific">Adhaeretor mobilis</name>
    <dbReference type="NCBI Taxonomy" id="1930276"/>
    <lineage>
        <taxon>Bacteria</taxon>
        <taxon>Pseudomonadati</taxon>
        <taxon>Planctomycetota</taxon>
        <taxon>Planctomycetia</taxon>
        <taxon>Pirellulales</taxon>
        <taxon>Lacipirellulaceae</taxon>
        <taxon>Adhaeretor</taxon>
    </lineage>
</organism>
<evidence type="ECO:0000256" key="1">
    <source>
        <dbReference type="ARBA" id="ARBA00008779"/>
    </source>
</evidence>
<keyword evidence="6" id="KW-1185">Reference proteome</keyword>
<gene>
    <name evidence="5" type="primary">atsA_5</name>
    <name evidence="5" type="ORF">HG15A2_13490</name>
</gene>
<keyword evidence="2 5" id="KW-0378">Hydrolase</keyword>
<dbReference type="Gene3D" id="3.30.1120.10">
    <property type="match status" value="1"/>
</dbReference>
<evidence type="ECO:0000256" key="3">
    <source>
        <dbReference type="SAM" id="MobiDB-lite"/>
    </source>
</evidence>
<protein>
    <submittedName>
        <fullName evidence="5">Arylsulfatase</fullName>
        <ecNumber evidence="5">3.1.6.1</ecNumber>
    </submittedName>
</protein>
<dbReference type="Gene3D" id="3.40.720.10">
    <property type="entry name" value="Alkaline Phosphatase, subunit A"/>
    <property type="match status" value="1"/>
</dbReference>
<evidence type="ECO:0000259" key="4">
    <source>
        <dbReference type="Pfam" id="PF00884"/>
    </source>
</evidence>
<dbReference type="InterPro" id="IPR017850">
    <property type="entry name" value="Alkaline_phosphatase_core_sf"/>
</dbReference>
<feature type="region of interest" description="Disordered" evidence="3">
    <location>
        <begin position="486"/>
        <end position="505"/>
    </location>
</feature>
<dbReference type="PANTHER" id="PTHR42693:SF53">
    <property type="entry name" value="ENDO-4-O-SULFATASE"/>
    <property type="match status" value="1"/>
</dbReference>
<proteinExistence type="inferred from homology"/>
<dbReference type="Proteomes" id="UP000319852">
    <property type="component" value="Chromosome"/>
</dbReference>
<reference evidence="5 6" key="1">
    <citation type="submission" date="2019-02" db="EMBL/GenBank/DDBJ databases">
        <title>Deep-cultivation of Planctomycetes and their phenomic and genomic characterization uncovers novel biology.</title>
        <authorList>
            <person name="Wiegand S."/>
            <person name="Jogler M."/>
            <person name="Boedeker C."/>
            <person name="Pinto D."/>
            <person name="Vollmers J."/>
            <person name="Rivas-Marin E."/>
            <person name="Kohn T."/>
            <person name="Peeters S.H."/>
            <person name="Heuer A."/>
            <person name="Rast P."/>
            <person name="Oberbeckmann S."/>
            <person name="Bunk B."/>
            <person name="Jeske O."/>
            <person name="Meyerdierks A."/>
            <person name="Storesund J.E."/>
            <person name="Kallscheuer N."/>
            <person name="Luecker S."/>
            <person name="Lage O.M."/>
            <person name="Pohl T."/>
            <person name="Merkel B.J."/>
            <person name="Hornburger P."/>
            <person name="Mueller R.-W."/>
            <person name="Bruemmer F."/>
            <person name="Labrenz M."/>
            <person name="Spormann A.M."/>
            <person name="Op den Camp H."/>
            <person name="Overmann J."/>
            <person name="Amann R."/>
            <person name="Jetten M.S.M."/>
            <person name="Mascher T."/>
            <person name="Medema M.H."/>
            <person name="Devos D.P."/>
            <person name="Kaster A.-K."/>
            <person name="Ovreas L."/>
            <person name="Rohde M."/>
            <person name="Galperin M.Y."/>
            <person name="Jogler C."/>
        </authorList>
    </citation>
    <scope>NUCLEOTIDE SEQUENCE [LARGE SCALE GENOMIC DNA]</scope>
    <source>
        <strain evidence="5 6">HG15A2</strain>
    </source>
</reference>
<sequence length="505" mass="56515">MTPPETQDLPCETKLQRCLTMLRILPTSMLLIFALISNASGDERPNIIYILADDLGYGDLSCQGQEKFTTPNIDALAATGMRFTQHYSGSTVCAPSRCALLTGKHTGHCVVRGNAEVKPEGQQPMPADTLTLGHLLQTAGYKTGIFGKWGLGAPGSASEPLLMGFDRFYGYNCQRLAHHYYPYFLWNDRQREILWGNFGLEEQAYAPDLIQEQTLKFLEDNQKQPFFCYYAMIQPHAEMFAPEEYMVKYRGKFLPESAYKGTDGGPNYRKGGYGSQPESHAAFAAMVSVMDDDIGELIAKLEELGIADNTLVIFSSDNGPHQEGGHDPDYFNSNGLGRGHKRDLYEGGIHVPMIANWAGKIEAASETAHLSAFWDVLPTIADLVGVAPPHDCDGVSFLPTLLGKEGQTASEYLYWEFHERKGREAIRWGDWKGVRYNVDQDPNSRLELYNLRNDPSENSNIATGYPEVVEKLDRFIQEAHSESPVERFQWQGERRGMQGAEAKRK</sequence>
<dbReference type="GO" id="GO:0004065">
    <property type="term" value="F:arylsulfatase activity"/>
    <property type="evidence" value="ECO:0007669"/>
    <property type="project" value="UniProtKB-EC"/>
</dbReference>
<dbReference type="AlphaFoldDB" id="A0A517MTG4"/>
<dbReference type="InterPro" id="IPR000917">
    <property type="entry name" value="Sulfatase_N"/>
</dbReference>
<evidence type="ECO:0000313" key="5">
    <source>
        <dbReference type="EMBL" id="QDS98077.1"/>
    </source>
</evidence>
<dbReference type="EMBL" id="CP036263">
    <property type="protein sequence ID" value="QDS98077.1"/>
    <property type="molecule type" value="Genomic_DNA"/>
</dbReference>
<dbReference type="Pfam" id="PF00884">
    <property type="entry name" value="Sulfatase"/>
    <property type="match status" value="1"/>
</dbReference>
<comment type="similarity">
    <text evidence="1">Belongs to the sulfatase family.</text>
</comment>
<dbReference type="EC" id="3.1.6.1" evidence="5"/>
<dbReference type="CDD" id="cd16145">
    <property type="entry name" value="ARS_like"/>
    <property type="match status" value="1"/>
</dbReference>
<evidence type="ECO:0000313" key="6">
    <source>
        <dbReference type="Proteomes" id="UP000319852"/>
    </source>
</evidence>